<comment type="caution">
    <text evidence="1">The sequence shown here is derived from an EMBL/GenBank/DDBJ whole genome shotgun (WGS) entry which is preliminary data.</text>
</comment>
<organism evidence="1 2">
    <name type="scientific">Geomonas paludis</name>
    <dbReference type="NCBI Taxonomy" id="2740185"/>
    <lineage>
        <taxon>Bacteria</taxon>
        <taxon>Pseudomonadati</taxon>
        <taxon>Thermodesulfobacteriota</taxon>
        <taxon>Desulfuromonadia</taxon>
        <taxon>Geobacterales</taxon>
        <taxon>Geobacteraceae</taxon>
        <taxon>Geomonas</taxon>
    </lineage>
</organism>
<gene>
    <name evidence="1" type="ORF">GMPD_35550</name>
</gene>
<dbReference type="AlphaFoldDB" id="A0A6V8MZG1"/>
<name>A0A6V8MZG1_9BACT</name>
<sequence>MKDASKILQFARPDTVIEFSPGSEKEVGLNKLINKLNFINFQEESILVNFRHTKYPRSVTLEAVPLPCLNNKLECRWVAVESINTATNGCAFESIFVVSGHRMITATPELISISDQGAVFLLPEKCIEVNYRKSRRHPCQGVSAELFQNGARFQGTLIDFSAVSFRVQIHGDGSRTFNWINSDAPLQVVLTNDSTTLYSAECRITSQTLGHRDRIYLLEPLQGRMQRFKAKDVRSCRHELLPLPNAVFRHPFSQKTIDLKVLDISGSGFSVCEDAEASVLLPGMILPELELRIGNSFATKCAAQVVYREDAAKKEKAPVVKSGLCFLDMDIRDHVSLLSLLYLAKNRHSYVSTQVDLDELWQFFFDTGFIYPEKYHFVQVNKAHLKETYRRLYTENPGIARHFIYQEHGNILGHMAMLRFYQGTWLVHHHAANKSESNHAGLVVLDHLSNSINDSYNLKSSHMDYLICYYKPENRFPARIFGGFEKQADDKKGCSTDTFVYFHYQRAFSEDWNFSGPWSLARTTREDLHELEAFYEQHSGGLMLNALDLEPGVDGCEELSQQYQQAGFSLQRHLYTLKRNSMVKAVLMINISDVGLNLSDLTNSVKVLVLDQEQFPKDILMIALSIITHKYQQNEIPVMVYPESYAEATNLPFERKYTMWAFNTQTQTSNFIKFLGDLHSRTKSRKTQGTAANDS</sequence>
<evidence type="ECO:0000313" key="2">
    <source>
        <dbReference type="Proteomes" id="UP000568888"/>
    </source>
</evidence>
<dbReference type="EMBL" id="BLXY01000011">
    <property type="protein sequence ID" value="GFO65636.1"/>
    <property type="molecule type" value="Genomic_DNA"/>
</dbReference>
<reference evidence="2" key="1">
    <citation type="submission" date="2020-06" db="EMBL/GenBank/DDBJ databases">
        <title>Draft genomic sequecing of Geomonas sp. Red736.</title>
        <authorList>
            <person name="Itoh H."/>
            <person name="Xu Z.X."/>
            <person name="Ushijima N."/>
            <person name="Masuda Y."/>
            <person name="Shiratori Y."/>
            <person name="Senoo K."/>
        </authorList>
    </citation>
    <scope>NUCLEOTIDE SEQUENCE [LARGE SCALE GENOMIC DNA]</scope>
    <source>
        <strain evidence="2">Red736</strain>
    </source>
</reference>
<evidence type="ECO:0008006" key="3">
    <source>
        <dbReference type="Google" id="ProtNLM"/>
    </source>
</evidence>
<accession>A0A6V8MZG1</accession>
<protein>
    <recommendedName>
        <fullName evidence="3">Pilus assembly protein PilZ</fullName>
    </recommendedName>
</protein>
<proteinExistence type="predicted"/>
<dbReference type="Proteomes" id="UP000568888">
    <property type="component" value="Unassembled WGS sequence"/>
</dbReference>
<evidence type="ECO:0000313" key="1">
    <source>
        <dbReference type="EMBL" id="GFO65636.1"/>
    </source>
</evidence>